<name>A0AA86P2H3_9EUKA</name>
<evidence type="ECO:0000313" key="2">
    <source>
        <dbReference type="EMBL" id="CAL6015671.1"/>
    </source>
</evidence>
<evidence type="ECO:0000313" key="1">
    <source>
        <dbReference type="EMBL" id="CAI9929970.1"/>
    </source>
</evidence>
<comment type="caution">
    <text evidence="1">The sequence shown here is derived from an EMBL/GenBank/DDBJ whole genome shotgun (WGS) entry which is preliminary data.</text>
</comment>
<dbReference type="AlphaFoldDB" id="A0AA86P2H3"/>
<proteinExistence type="predicted"/>
<gene>
    <name evidence="1" type="ORF">HINF_LOCUS17615</name>
    <name evidence="2" type="ORF">HINF_LOCUS25059</name>
</gene>
<dbReference type="EMBL" id="CATOUU010000444">
    <property type="protein sequence ID" value="CAI9929970.1"/>
    <property type="molecule type" value="Genomic_DNA"/>
</dbReference>
<reference evidence="1" key="1">
    <citation type="submission" date="2023-06" db="EMBL/GenBank/DDBJ databases">
        <authorList>
            <person name="Kurt Z."/>
        </authorList>
    </citation>
    <scope>NUCLEOTIDE SEQUENCE</scope>
</reference>
<reference evidence="2 3" key="2">
    <citation type="submission" date="2024-07" db="EMBL/GenBank/DDBJ databases">
        <authorList>
            <person name="Akdeniz Z."/>
        </authorList>
    </citation>
    <scope>NUCLEOTIDE SEQUENCE [LARGE SCALE GENOMIC DNA]</scope>
</reference>
<sequence length="124" mass="14453">MVYSYPDQVSIHTKVQQYSEEAAIKSVQQYYQSHMKCTVFSITKNKIDESNNIQLDQFFTENTHSLLNLAMPVDDFLSMNIKQGDTEMQKYDTIYMPHLNGIQTYSGGPSKCFFELGRRMKFII</sequence>
<accession>A0AA86P2H3</accession>
<organism evidence="1">
    <name type="scientific">Hexamita inflata</name>
    <dbReference type="NCBI Taxonomy" id="28002"/>
    <lineage>
        <taxon>Eukaryota</taxon>
        <taxon>Metamonada</taxon>
        <taxon>Diplomonadida</taxon>
        <taxon>Hexamitidae</taxon>
        <taxon>Hexamitinae</taxon>
        <taxon>Hexamita</taxon>
    </lineage>
</organism>
<evidence type="ECO:0000313" key="3">
    <source>
        <dbReference type="Proteomes" id="UP001642409"/>
    </source>
</evidence>
<keyword evidence="3" id="KW-1185">Reference proteome</keyword>
<protein>
    <submittedName>
        <fullName evidence="2">Hypothetical_protein</fullName>
    </submittedName>
</protein>
<dbReference type="Proteomes" id="UP001642409">
    <property type="component" value="Unassembled WGS sequence"/>
</dbReference>
<dbReference type="EMBL" id="CAXDID020000074">
    <property type="protein sequence ID" value="CAL6015671.1"/>
    <property type="molecule type" value="Genomic_DNA"/>
</dbReference>